<dbReference type="GO" id="GO:0022627">
    <property type="term" value="C:cytosolic small ribosomal subunit"/>
    <property type="evidence" value="ECO:0007669"/>
    <property type="project" value="TreeGrafter"/>
</dbReference>
<dbReference type="Gene3D" id="3.30.230.10">
    <property type="match status" value="1"/>
</dbReference>
<dbReference type="EMBL" id="JACXVP010000004">
    <property type="protein sequence ID" value="KAG5609869.1"/>
    <property type="molecule type" value="Genomic_DNA"/>
</dbReference>
<dbReference type="GO" id="GO:0003735">
    <property type="term" value="F:structural constituent of ribosome"/>
    <property type="evidence" value="ECO:0007669"/>
    <property type="project" value="InterPro"/>
</dbReference>
<dbReference type="GO" id="GO:0000462">
    <property type="term" value="P:maturation of SSU-rRNA from tricistronic rRNA transcript (SSU-rRNA, 5.8S rRNA, LSU-rRNA)"/>
    <property type="evidence" value="ECO:0007669"/>
    <property type="project" value="TreeGrafter"/>
</dbReference>
<dbReference type="AlphaFoldDB" id="A0A9J5ZBU9"/>
<dbReference type="InterPro" id="IPR020568">
    <property type="entry name" value="Ribosomal_Su5_D2-typ_SF"/>
</dbReference>
<dbReference type="GO" id="GO:0003723">
    <property type="term" value="F:RNA binding"/>
    <property type="evidence" value="ECO:0007669"/>
    <property type="project" value="TreeGrafter"/>
</dbReference>
<accession>A0A9J5ZBU9</accession>
<gene>
    <name evidence="3" type="ORF">H5410_021150</name>
</gene>
<name>A0A9J5ZBU9_SOLCO</name>
<comment type="caution">
    <text evidence="3">The sequence shown here is derived from an EMBL/GenBank/DDBJ whole genome shotgun (WGS) entry which is preliminary data.</text>
</comment>
<organism evidence="3 4">
    <name type="scientific">Solanum commersonii</name>
    <name type="common">Commerson's wild potato</name>
    <name type="synonym">Commerson's nightshade</name>
    <dbReference type="NCBI Taxonomy" id="4109"/>
    <lineage>
        <taxon>Eukaryota</taxon>
        <taxon>Viridiplantae</taxon>
        <taxon>Streptophyta</taxon>
        <taxon>Embryophyta</taxon>
        <taxon>Tracheophyta</taxon>
        <taxon>Spermatophyta</taxon>
        <taxon>Magnoliopsida</taxon>
        <taxon>eudicotyledons</taxon>
        <taxon>Gunneridae</taxon>
        <taxon>Pentapetalae</taxon>
        <taxon>asterids</taxon>
        <taxon>lamiids</taxon>
        <taxon>Solanales</taxon>
        <taxon>Solanaceae</taxon>
        <taxon>Solanoideae</taxon>
        <taxon>Solaneae</taxon>
        <taxon>Solanum</taxon>
    </lineage>
</organism>
<sequence>MEAAAATAESVQCFGRKKTAVAVTHCKRGKGLIKINGVPIELVQPEILRIKPIIELRFQINYSPITLVSSITSCVTLREMLYTFLRLRPVIQSLKDNSPTKIGISINTTNDTRLPLNILLVLILQCLIVSSSIENSPKSSRSSNHCTLVQQLPTSNTSQW</sequence>
<dbReference type="Pfam" id="PF00380">
    <property type="entry name" value="Ribosomal_S9"/>
    <property type="match status" value="1"/>
</dbReference>
<protein>
    <recommendedName>
        <fullName evidence="5">40S ribosomal protein S16</fullName>
    </recommendedName>
</protein>
<dbReference type="InterPro" id="IPR000754">
    <property type="entry name" value="Ribosomal_uS9"/>
</dbReference>
<evidence type="ECO:0000256" key="1">
    <source>
        <dbReference type="ARBA" id="ARBA00022980"/>
    </source>
</evidence>
<dbReference type="GO" id="GO:0006412">
    <property type="term" value="P:translation"/>
    <property type="evidence" value="ECO:0007669"/>
    <property type="project" value="InterPro"/>
</dbReference>
<dbReference type="InterPro" id="IPR014721">
    <property type="entry name" value="Ribsml_uS5_D2-typ_fold_subgr"/>
</dbReference>
<dbReference type="OrthoDB" id="186964at2759"/>
<keyword evidence="2" id="KW-0687">Ribonucleoprotein</keyword>
<evidence type="ECO:0000256" key="2">
    <source>
        <dbReference type="ARBA" id="ARBA00023274"/>
    </source>
</evidence>
<reference evidence="3 4" key="1">
    <citation type="submission" date="2020-09" db="EMBL/GenBank/DDBJ databases">
        <title>De no assembly of potato wild relative species, Solanum commersonii.</title>
        <authorList>
            <person name="Cho K."/>
        </authorList>
    </citation>
    <scope>NUCLEOTIDE SEQUENCE [LARGE SCALE GENOMIC DNA]</scope>
    <source>
        <strain evidence="3">LZ3.2</strain>
        <tissue evidence="3">Leaf</tissue>
    </source>
</reference>
<keyword evidence="1" id="KW-0689">Ribosomal protein</keyword>
<proteinExistence type="predicted"/>
<dbReference type="PANTHER" id="PTHR21569">
    <property type="entry name" value="RIBOSOMAL PROTEIN S9"/>
    <property type="match status" value="1"/>
</dbReference>
<evidence type="ECO:0000313" key="4">
    <source>
        <dbReference type="Proteomes" id="UP000824120"/>
    </source>
</evidence>
<dbReference type="SUPFAM" id="SSF54211">
    <property type="entry name" value="Ribosomal protein S5 domain 2-like"/>
    <property type="match status" value="1"/>
</dbReference>
<keyword evidence="4" id="KW-1185">Reference proteome</keyword>
<dbReference type="Proteomes" id="UP000824120">
    <property type="component" value="Chromosome 4"/>
</dbReference>
<evidence type="ECO:0008006" key="5">
    <source>
        <dbReference type="Google" id="ProtNLM"/>
    </source>
</evidence>
<evidence type="ECO:0000313" key="3">
    <source>
        <dbReference type="EMBL" id="KAG5609869.1"/>
    </source>
</evidence>
<dbReference type="PANTHER" id="PTHR21569:SF43">
    <property type="entry name" value="40S RIBOSOMAL PROTEIN S16-LIKE"/>
    <property type="match status" value="1"/>
</dbReference>